<dbReference type="PANTHER" id="PTHR45138:SF9">
    <property type="entry name" value="DIGUANYLATE CYCLASE DGCM-RELATED"/>
    <property type="match status" value="1"/>
</dbReference>
<dbReference type="InterPro" id="IPR043128">
    <property type="entry name" value="Rev_trsase/Diguanyl_cyclase"/>
</dbReference>
<dbReference type="EC" id="2.7.7.65" evidence="2"/>
<comment type="cofactor">
    <cofactor evidence="1">
        <name>Mg(2+)</name>
        <dbReference type="ChEBI" id="CHEBI:18420"/>
    </cofactor>
</comment>
<dbReference type="GO" id="GO:0005886">
    <property type="term" value="C:plasma membrane"/>
    <property type="evidence" value="ECO:0007669"/>
    <property type="project" value="TreeGrafter"/>
</dbReference>
<name>A0A1I1L909_9GAMM</name>
<dbReference type="Proteomes" id="UP000198862">
    <property type="component" value="Unassembled WGS sequence"/>
</dbReference>
<evidence type="ECO:0000259" key="4">
    <source>
        <dbReference type="PROSITE" id="PS50887"/>
    </source>
</evidence>
<evidence type="ECO:0000313" key="5">
    <source>
        <dbReference type="EMBL" id="SFC69587.1"/>
    </source>
</evidence>
<dbReference type="SUPFAM" id="SSF55073">
    <property type="entry name" value="Nucleotide cyclase"/>
    <property type="match status" value="1"/>
</dbReference>
<dbReference type="CDD" id="cd01949">
    <property type="entry name" value="GGDEF"/>
    <property type="match status" value="1"/>
</dbReference>
<dbReference type="GO" id="GO:0043709">
    <property type="term" value="P:cell adhesion involved in single-species biofilm formation"/>
    <property type="evidence" value="ECO:0007669"/>
    <property type="project" value="TreeGrafter"/>
</dbReference>
<dbReference type="Pfam" id="PF00990">
    <property type="entry name" value="GGDEF"/>
    <property type="match status" value="1"/>
</dbReference>
<proteinExistence type="predicted"/>
<dbReference type="InterPro" id="IPR050469">
    <property type="entry name" value="Diguanylate_Cyclase"/>
</dbReference>
<comment type="catalytic activity">
    <reaction evidence="3">
        <text>2 GTP = 3',3'-c-di-GMP + 2 diphosphate</text>
        <dbReference type="Rhea" id="RHEA:24898"/>
        <dbReference type="ChEBI" id="CHEBI:33019"/>
        <dbReference type="ChEBI" id="CHEBI:37565"/>
        <dbReference type="ChEBI" id="CHEBI:58805"/>
        <dbReference type="EC" id="2.7.7.65"/>
    </reaction>
</comment>
<dbReference type="SMART" id="SM00267">
    <property type="entry name" value="GGDEF"/>
    <property type="match status" value="1"/>
</dbReference>
<dbReference type="AlphaFoldDB" id="A0A1I1L909"/>
<dbReference type="STRING" id="1123010.SAMN02745724_02311"/>
<gene>
    <name evidence="5" type="ORF">SAMN02745724_02311</name>
</gene>
<keyword evidence="6" id="KW-1185">Reference proteome</keyword>
<dbReference type="GO" id="GO:0052621">
    <property type="term" value="F:diguanylate cyclase activity"/>
    <property type="evidence" value="ECO:0007669"/>
    <property type="project" value="UniProtKB-EC"/>
</dbReference>
<dbReference type="EMBL" id="FOLO01000015">
    <property type="protein sequence ID" value="SFC69587.1"/>
    <property type="molecule type" value="Genomic_DNA"/>
</dbReference>
<protein>
    <recommendedName>
        <fullName evidence="2">diguanylate cyclase</fullName>
        <ecNumber evidence="2">2.7.7.65</ecNumber>
    </recommendedName>
</protein>
<sequence>MIRQVNHCAHDWLISLTQQDDESELDLILISAIQSVLFGTKLIIYINKFLDHTHRPKQINLKKTQSPLILSDDQVDEIIAKVGSNKIHIGEINSKTVTYFPIYHFGDVLGFVLAYGSNEFSNPQISTAVSILNVYANQLFTLFRAKIDPLSELLNRQTFDKKIQEILSGQGFLSPRTPIPADSVWHLAMLDIDHFKRVNDQYGHVIGDEVIILIARLIKNSFRSEDYVFRYGGEEFAILFQCKKSEDAFQVLERLRSAIEEFEFPQVGKLTISAGFTSLVDYEMVPALVQKADLALYHSKNSGRNKVANFDQIAESTNGILITGNDPELF</sequence>
<organism evidence="5 6">
    <name type="scientific">Pseudoalteromonas denitrificans DSM 6059</name>
    <dbReference type="NCBI Taxonomy" id="1123010"/>
    <lineage>
        <taxon>Bacteria</taxon>
        <taxon>Pseudomonadati</taxon>
        <taxon>Pseudomonadota</taxon>
        <taxon>Gammaproteobacteria</taxon>
        <taxon>Alteromonadales</taxon>
        <taxon>Pseudoalteromonadaceae</taxon>
        <taxon>Pseudoalteromonas</taxon>
    </lineage>
</organism>
<dbReference type="InterPro" id="IPR000160">
    <property type="entry name" value="GGDEF_dom"/>
</dbReference>
<reference evidence="5 6" key="1">
    <citation type="submission" date="2016-10" db="EMBL/GenBank/DDBJ databases">
        <authorList>
            <person name="de Groot N.N."/>
        </authorList>
    </citation>
    <scope>NUCLEOTIDE SEQUENCE [LARGE SCALE GENOMIC DNA]</scope>
    <source>
        <strain evidence="5 6">DSM 6059</strain>
    </source>
</reference>
<dbReference type="FunFam" id="3.30.70.270:FF:000001">
    <property type="entry name" value="Diguanylate cyclase domain protein"/>
    <property type="match status" value="1"/>
</dbReference>
<evidence type="ECO:0000256" key="2">
    <source>
        <dbReference type="ARBA" id="ARBA00012528"/>
    </source>
</evidence>
<dbReference type="Gene3D" id="3.30.70.270">
    <property type="match status" value="1"/>
</dbReference>
<evidence type="ECO:0000256" key="3">
    <source>
        <dbReference type="ARBA" id="ARBA00034247"/>
    </source>
</evidence>
<dbReference type="GO" id="GO:1902201">
    <property type="term" value="P:negative regulation of bacterial-type flagellum-dependent cell motility"/>
    <property type="evidence" value="ECO:0007669"/>
    <property type="project" value="TreeGrafter"/>
</dbReference>
<accession>A0A1I1L909</accession>
<evidence type="ECO:0000256" key="1">
    <source>
        <dbReference type="ARBA" id="ARBA00001946"/>
    </source>
</evidence>
<dbReference type="NCBIfam" id="TIGR00254">
    <property type="entry name" value="GGDEF"/>
    <property type="match status" value="1"/>
</dbReference>
<dbReference type="RefSeq" id="WP_245763809.1">
    <property type="nucleotide sequence ID" value="NZ_FOLO01000015.1"/>
</dbReference>
<dbReference type="PANTHER" id="PTHR45138">
    <property type="entry name" value="REGULATORY COMPONENTS OF SENSORY TRANSDUCTION SYSTEM"/>
    <property type="match status" value="1"/>
</dbReference>
<dbReference type="PROSITE" id="PS50887">
    <property type="entry name" value="GGDEF"/>
    <property type="match status" value="1"/>
</dbReference>
<dbReference type="InterPro" id="IPR029787">
    <property type="entry name" value="Nucleotide_cyclase"/>
</dbReference>
<evidence type="ECO:0000313" key="6">
    <source>
        <dbReference type="Proteomes" id="UP000198862"/>
    </source>
</evidence>
<feature type="domain" description="GGDEF" evidence="4">
    <location>
        <begin position="183"/>
        <end position="312"/>
    </location>
</feature>